<dbReference type="RefSeq" id="WP_037299402.1">
    <property type="nucleotide sequence ID" value="NZ_ATAX01000025.1"/>
</dbReference>
<dbReference type="PATRIC" id="fig|1341157.4.peg.1942"/>
<accession>W7UHR7</accession>
<sequence length="131" mass="14684">MLDLIRKTAVFIRADIRSAKSIRTAEVLESLIDGKLAEDTAVSEISACLNFESRINYCVPNNATAFVVFSVKALNKALSGNDFGLAYDIADILQALPEKEYLKDKKAVFSFNKTYIRKFNKKHLSHLPEIV</sequence>
<evidence type="ECO:0000313" key="1">
    <source>
        <dbReference type="EMBL" id="EWM53533.1"/>
    </source>
</evidence>
<gene>
    <name evidence="1" type="ORF">RF007C_07575</name>
</gene>
<dbReference type="Proteomes" id="UP000019365">
    <property type="component" value="Unassembled WGS sequence"/>
</dbReference>
<dbReference type="AlphaFoldDB" id="W7UHR7"/>
<organism evidence="1 2">
    <name type="scientific">Ruminococcus flavefaciens 007c</name>
    <dbReference type="NCBI Taxonomy" id="1341157"/>
    <lineage>
        <taxon>Bacteria</taxon>
        <taxon>Bacillati</taxon>
        <taxon>Bacillota</taxon>
        <taxon>Clostridia</taxon>
        <taxon>Eubacteriales</taxon>
        <taxon>Oscillospiraceae</taxon>
        <taxon>Ruminococcus</taxon>
    </lineage>
</organism>
<reference evidence="1 2" key="1">
    <citation type="journal article" date="2014" name="PLoS ONE">
        <title>Rumen cellulosomics: divergent fiber-degrading strategies revealed by comparative genome-wide analysis of six ruminococcal strains.</title>
        <authorList>
            <person name="Dassa B."/>
            <person name="Borovok I."/>
            <person name="Ruimy-Israeli V."/>
            <person name="Lamed R."/>
            <person name="Flint H.J."/>
            <person name="Duncan S.H."/>
            <person name="Henrissat B."/>
            <person name="Coutinho P."/>
            <person name="Morrison M."/>
            <person name="Mosoni P."/>
            <person name="Yeoman C.J."/>
            <person name="White B.A."/>
            <person name="Bayer E.A."/>
        </authorList>
    </citation>
    <scope>NUCLEOTIDE SEQUENCE [LARGE SCALE GENOMIC DNA]</scope>
    <source>
        <strain evidence="1 2">007c</strain>
    </source>
</reference>
<protein>
    <submittedName>
        <fullName evidence="1">Uncharacterized protein</fullName>
    </submittedName>
</protein>
<evidence type="ECO:0000313" key="2">
    <source>
        <dbReference type="Proteomes" id="UP000019365"/>
    </source>
</evidence>
<proteinExistence type="predicted"/>
<comment type="caution">
    <text evidence="1">The sequence shown here is derived from an EMBL/GenBank/DDBJ whole genome shotgun (WGS) entry which is preliminary data.</text>
</comment>
<keyword evidence="2" id="KW-1185">Reference proteome</keyword>
<name>W7UHR7_RUMFL</name>
<dbReference type="OrthoDB" id="1822313at2"/>
<dbReference type="EMBL" id="ATAX01000025">
    <property type="protein sequence ID" value="EWM53533.1"/>
    <property type="molecule type" value="Genomic_DNA"/>
</dbReference>